<accession>A0A7E4VIV0</accession>
<dbReference type="Gene3D" id="3.60.10.10">
    <property type="entry name" value="Endonuclease/exonuclease/phosphatase"/>
    <property type="match status" value="1"/>
</dbReference>
<dbReference type="AlphaFoldDB" id="A0A7E4VIV0"/>
<reference evidence="2" key="1">
    <citation type="journal article" date="2013" name="Genetics">
        <title>The draft genome and transcriptome of Panagrellus redivivus are shaped by the harsh demands of a free-living lifestyle.</title>
        <authorList>
            <person name="Srinivasan J."/>
            <person name="Dillman A.R."/>
            <person name="Macchietto M.G."/>
            <person name="Heikkinen L."/>
            <person name="Lakso M."/>
            <person name="Fracchia K.M."/>
            <person name="Antoshechkin I."/>
            <person name="Mortazavi A."/>
            <person name="Wong G."/>
            <person name="Sternberg P.W."/>
        </authorList>
    </citation>
    <scope>NUCLEOTIDE SEQUENCE [LARGE SCALE GENOMIC DNA]</scope>
    <source>
        <strain evidence="2">MT8872</strain>
    </source>
</reference>
<dbReference type="PANTHER" id="PTHR41349:SF1">
    <property type="entry name" value="PROTEIN CBG08683"/>
    <property type="match status" value="1"/>
</dbReference>
<protein>
    <submittedName>
        <fullName evidence="3">Endo/exonuclease/phosphatase domain-containing protein</fullName>
    </submittedName>
</protein>
<proteinExistence type="predicted"/>
<dbReference type="WBParaSite" id="Pan_g21702.t1">
    <property type="protein sequence ID" value="Pan_g21702.t1"/>
    <property type="gene ID" value="Pan_g21702"/>
</dbReference>
<evidence type="ECO:0000313" key="3">
    <source>
        <dbReference type="WBParaSite" id="Pan_g21702.t1"/>
    </source>
</evidence>
<feature type="domain" description="Endonuclease/exonuclease/phosphatase" evidence="1">
    <location>
        <begin position="14"/>
        <end position="295"/>
    </location>
</feature>
<dbReference type="InterPro" id="IPR005135">
    <property type="entry name" value="Endo/exonuclease/phosphatase"/>
</dbReference>
<reference evidence="3" key="2">
    <citation type="submission" date="2020-10" db="UniProtKB">
        <authorList>
            <consortium name="WormBaseParasite"/>
        </authorList>
    </citation>
    <scope>IDENTIFICATION</scope>
</reference>
<dbReference type="Pfam" id="PF03372">
    <property type="entry name" value="Exo_endo_phos"/>
    <property type="match status" value="1"/>
</dbReference>
<evidence type="ECO:0000313" key="2">
    <source>
        <dbReference type="Proteomes" id="UP000492821"/>
    </source>
</evidence>
<dbReference type="SUPFAM" id="SSF56219">
    <property type="entry name" value="DNase I-like"/>
    <property type="match status" value="1"/>
</dbReference>
<name>A0A7E4VIV0_PANRE</name>
<dbReference type="GO" id="GO:0003824">
    <property type="term" value="F:catalytic activity"/>
    <property type="evidence" value="ECO:0007669"/>
    <property type="project" value="InterPro"/>
</dbReference>
<evidence type="ECO:0000259" key="1">
    <source>
        <dbReference type="Pfam" id="PF03372"/>
    </source>
</evidence>
<sequence length="305" mass="34608">MAAIKNGTNHLRAMTFNLWLAGDNVVGGAYKIAKHIRIVDPDVVALQEVQYKTTLDELLDKLGPGYSGFAIHESPDSNIAIITKHLIDYSSMVHTVESIGFKITLSESNKSIHFYSLHLDHKSYGPYAANFKNVKNISIIERGERVRIRNVENLVALPEFQAHVAEAKEGGTPLIMAGDFNSPSHLDWTDAAKHLHGDWVIDWPASKLLTEKAHLKDSFREVHPNILQNPGTTWSTVHQSFSDDWDRLIPEVYDRIDFILYNSPKLIPVDSYTYSGNLPLMPQPFQRYNDYPSDHYAVITDFMYK</sequence>
<organism evidence="2 3">
    <name type="scientific">Panagrellus redivivus</name>
    <name type="common">Microworm</name>
    <dbReference type="NCBI Taxonomy" id="6233"/>
    <lineage>
        <taxon>Eukaryota</taxon>
        <taxon>Metazoa</taxon>
        <taxon>Ecdysozoa</taxon>
        <taxon>Nematoda</taxon>
        <taxon>Chromadorea</taxon>
        <taxon>Rhabditida</taxon>
        <taxon>Tylenchina</taxon>
        <taxon>Panagrolaimomorpha</taxon>
        <taxon>Panagrolaimoidea</taxon>
        <taxon>Panagrolaimidae</taxon>
        <taxon>Panagrellus</taxon>
    </lineage>
</organism>
<dbReference type="PANTHER" id="PTHR41349">
    <property type="match status" value="1"/>
</dbReference>
<keyword evidence="2" id="KW-1185">Reference proteome</keyword>
<dbReference type="Proteomes" id="UP000492821">
    <property type="component" value="Unassembled WGS sequence"/>
</dbReference>
<dbReference type="InterPro" id="IPR036691">
    <property type="entry name" value="Endo/exonu/phosph_ase_sf"/>
</dbReference>